<dbReference type="GO" id="GO:0009451">
    <property type="term" value="P:RNA modification"/>
    <property type="evidence" value="ECO:0007669"/>
    <property type="project" value="InterPro"/>
</dbReference>
<dbReference type="PANTHER" id="PTHR47926:SF365">
    <property type="entry name" value="DYW DOMAIN-CONTAINING PROTEIN"/>
    <property type="match status" value="1"/>
</dbReference>
<dbReference type="PROSITE" id="PS51375">
    <property type="entry name" value="PPR"/>
    <property type="match status" value="1"/>
</dbReference>
<accession>A0AA87Z527</accession>
<dbReference type="InterPro" id="IPR002885">
    <property type="entry name" value="PPR_rpt"/>
</dbReference>
<keyword evidence="4" id="KW-1185">Reference proteome</keyword>
<evidence type="ECO:0000313" key="3">
    <source>
        <dbReference type="EMBL" id="GMN28952.1"/>
    </source>
</evidence>
<evidence type="ECO:0000256" key="1">
    <source>
        <dbReference type="ARBA" id="ARBA00022737"/>
    </source>
</evidence>
<evidence type="ECO:0000256" key="2">
    <source>
        <dbReference type="PROSITE-ProRule" id="PRU00708"/>
    </source>
</evidence>
<dbReference type="Pfam" id="PF01535">
    <property type="entry name" value="PPR"/>
    <property type="match status" value="3"/>
</dbReference>
<comment type="caution">
    <text evidence="3">The sequence shown here is derived from an EMBL/GenBank/DDBJ whole genome shotgun (WGS) entry which is preliminary data.</text>
</comment>
<dbReference type="EMBL" id="BTGU01000002">
    <property type="protein sequence ID" value="GMN28952.1"/>
    <property type="molecule type" value="Genomic_DNA"/>
</dbReference>
<feature type="repeat" description="PPR" evidence="2">
    <location>
        <begin position="204"/>
        <end position="238"/>
    </location>
</feature>
<evidence type="ECO:0000313" key="4">
    <source>
        <dbReference type="Proteomes" id="UP001187192"/>
    </source>
</evidence>
<dbReference type="GO" id="GO:0003723">
    <property type="term" value="F:RNA binding"/>
    <property type="evidence" value="ECO:0007669"/>
    <property type="project" value="InterPro"/>
</dbReference>
<dbReference type="Gene3D" id="1.25.40.10">
    <property type="entry name" value="Tetratricopeptide repeat domain"/>
    <property type="match status" value="3"/>
</dbReference>
<dbReference type="Proteomes" id="UP001187192">
    <property type="component" value="Unassembled WGS sequence"/>
</dbReference>
<sequence>MARRISLPKHLFRFTNSSFLSSHPLKPTFPSYPFSSSYSSSPPSQWLPLLDLCPLIQVRQIHAHLVTSGSFTSFWARKFLKFYSDFGHVDYTILIFRYIDFPGTFCVNTVLRAYSLSFCSDQTVIFYFESLRNGFSPNSHTFVPILGYCAKMGCVKSGKMCHGQAIKNGVDHVIQIQNSLIHMYGCCGSVELARKVFDELSERDLVSWNSLVDGYVRVGRVDVAHRVFDEMPERNVASWNIIGGGYLKGGIPGCVLKLFREMANSGLRGDRTTMVNLITACGRSGRLKEGRSVHGFLIRTAIKSSVFINTALIDMYSKCHRVEVACRVFENVVEKNLVCLNAMILGHCIHGDPLNGISLYNDMLGKTRLRYGESSYCESLSPNEDRGETLPDAVTFIGVLCACARAKLLAEGKGYFQEMIHFFKIQPNFAHFWCMANIFASVGLIQEAEETIRNIPKDVVDVTSESFIWADLLGASRFQGDVSLAEHIAESLIDKEPQKLSYYRLLMNVYAVACRWEDVARVKEMVKEKVIGRMPGCNLVDLKEIVHNLRVDHWQEPNVDLADLVQKLRSSG</sequence>
<evidence type="ECO:0008006" key="5">
    <source>
        <dbReference type="Google" id="ProtNLM"/>
    </source>
</evidence>
<dbReference type="InterPro" id="IPR046960">
    <property type="entry name" value="PPR_At4g14850-like_plant"/>
</dbReference>
<dbReference type="PANTHER" id="PTHR47926">
    <property type="entry name" value="PENTATRICOPEPTIDE REPEAT-CONTAINING PROTEIN"/>
    <property type="match status" value="1"/>
</dbReference>
<keyword evidence="1" id="KW-0677">Repeat</keyword>
<dbReference type="InterPro" id="IPR011990">
    <property type="entry name" value="TPR-like_helical_dom_sf"/>
</dbReference>
<dbReference type="InterPro" id="IPR046848">
    <property type="entry name" value="E_motif"/>
</dbReference>
<organism evidence="3 4">
    <name type="scientific">Ficus carica</name>
    <name type="common">Common fig</name>
    <dbReference type="NCBI Taxonomy" id="3494"/>
    <lineage>
        <taxon>Eukaryota</taxon>
        <taxon>Viridiplantae</taxon>
        <taxon>Streptophyta</taxon>
        <taxon>Embryophyta</taxon>
        <taxon>Tracheophyta</taxon>
        <taxon>Spermatophyta</taxon>
        <taxon>Magnoliopsida</taxon>
        <taxon>eudicotyledons</taxon>
        <taxon>Gunneridae</taxon>
        <taxon>Pentapetalae</taxon>
        <taxon>rosids</taxon>
        <taxon>fabids</taxon>
        <taxon>Rosales</taxon>
        <taxon>Moraceae</taxon>
        <taxon>Ficeae</taxon>
        <taxon>Ficus</taxon>
    </lineage>
</organism>
<proteinExistence type="predicted"/>
<dbReference type="NCBIfam" id="TIGR00756">
    <property type="entry name" value="PPR"/>
    <property type="match status" value="2"/>
</dbReference>
<dbReference type="Pfam" id="PF13041">
    <property type="entry name" value="PPR_2"/>
    <property type="match status" value="1"/>
</dbReference>
<protein>
    <recommendedName>
        <fullName evidence="5">Pentatricopeptide repeat-containing protein</fullName>
    </recommendedName>
</protein>
<gene>
    <name evidence="3" type="ORF">TIFTF001_002221</name>
</gene>
<name>A0AA87Z527_FICCA</name>
<dbReference type="FunFam" id="1.25.40.10:FF:001237">
    <property type="entry name" value="Pentatricopeptide repeat-containing protein"/>
    <property type="match status" value="1"/>
</dbReference>
<dbReference type="AlphaFoldDB" id="A0AA87Z527"/>
<dbReference type="FunFam" id="1.25.40.10:FF:000348">
    <property type="entry name" value="Pentatricopeptide repeat-containing protein chloroplastic"/>
    <property type="match status" value="1"/>
</dbReference>
<reference evidence="3" key="1">
    <citation type="submission" date="2023-07" db="EMBL/GenBank/DDBJ databases">
        <title>draft genome sequence of fig (Ficus carica).</title>
        <authorList>
            <person name="Takahashi T."/>
            <person name="Nishimura K."/>
        </authorList>
    </citation>
    <scope>NUCLEOTIDE SEQUENCE</scope>
</reference>
<dbReference type="Pfam" id="PF20431">
    <property type="entry name" value="E_motif"/>
    <property type="match status" value="1"/>
</dbReference>